<dbReference type="Gene3D" id="2.60.120.260">
    <property type="entry name" value="Galactose-binding domain-like"/>
    <property type="match status" value="3"/>
</dbReference>
<keyword evidence="10" id="KW-1185">Reference proteome</keyword>
<name>A0A671XS31_SPAAU</name>
<feature type="domain" description="Fucolectin tachylectin-4 pentraxin-1" evidence="8">
    <location>
        <begin position="146"/>
        <end position="285"/>
    </location>
</feature>
<evidence type="ECO:0000256" key="7">
    <source>
        <dbReference type="ARBA" id="ARBA00023157"/>
    </source>
</evidence>
<proteinExistence type="inferred from homology"/>
<evidence type="ECO:0000256" key="1">
    <source>
        <dbReference type="ARBA" id="ARBA00002219"/>
    </source>
</evidence>
<reference evidence="9" key="3">
    <citation type="submission" date="2025-09" db="UniProtKB">
        <authorList>
            <consortium name="Ensembl"/>
        </authorList>
    </citation>
    <scope>IDENTIFICATION</scope>
</reference>
<dbReference type="GO" id="GO:0010185">
    <property type="term" value="P:regulation of cellular defense response"/>
    <property type="evidence" value="ECO:0007669"/>
    <property type="project" value="UniProtKB-ARBA"/>
</dbReference>
<accession>A0A671XS31</accession>
<organism evidence="9 10">
    <name type="scientific">Sparus aurata</name>
    <name type="common">Gilthead sea bream</name>
    <dbReference type="NCBI Taxonomy" id="8175"/>
    <lineage>
        <taxon>Eukaryota</taxon>
        <taxon>Metazoa</taxon>
        <taxon>Chordata</taxon>
        <taxon>Craniata</taxon>
        <taxon>Vertebrata</taxon>
        <taxon>Euteleostomi</taxon>
        <taxon>Actinopterygii</taxon>
        <taxon>Neopterygii</taxon>
        <taxon>Teleostei</taxon>
        <taxon>Neoteleostei</taxon>
        <taxon>Acanthomorphata</taxon>
        <taxon>Eupercaria</taxon>
        <taxon>Spariformes</taxon>
        <taxon>Sparidae</taxon>
        <taxon>Sparus</taxon>
    </lineage>
</organism>
<reference evidence="9" key="2">
    <citation type="submission" date="2025-08" db="UniProtKB">
        <authorList>
            <consortium name="Ensembl"/>
        </authorList>
    </citation>
    <scope>IDENTIFICATION</scope>
</reference>
<keyword evidence="5" id="KW-0430">Lectin</keyword>
<dbReference type="AlphaFoldDB" id="A0A671XS31"/>
<dbReference type="OMA" id="PECKWRE"/>
<evidence type="ECO:0000256" key="3">
    <source>
        <dbReference type="ARBA" id="ARBA00011233"/>
    </source>
</evidence>
<dbReference type="Pfam" id="PF22633">
    <property type="entry name" value="F5_F8_type_C_2"/>
    <property type="match status" value="3"/>
</dbReference>
<dbReference type="SMART" id="SM00607">
    <property type="entry name" value="FTP"/>
    <property type="match status" value="3"/>
</dbReference>
<evidence type="ECO:0000256" key="2">
    <source>
        <dbReference type="ARBA" id="ARBA00010147"/>
    </source>
</evidence>
<evidence type="ECO:0000256" key="4">
    <source>
        <dbReference type="ARBA" id="ARBA00022723"/>
    </source>
</evidence>
<dbReference type="GO" id="GO:0042806">
    <property type="term" value="F:fucose binding"/>
    <property type="evidence" value="ECO:0007669"/>
    <property type="project" value="UniProtKB-ARBA"/>
</dbReference>
<dbReference type="InterPro" id="IPR008979">
    <property type="entry name" value="Galactose-bd-like_sf"/>
</dbReference>
<sequence length="363" mass="40850">MSNVIVVLMKLFYFSSDVPKPMSVVEWKAVINWLQGSCTHTQGDKNPWWRLDLLKPYKVNTVTITNRKDCCHKRINGAEIRIGNSRVNNVFSTTVCAVITSILAGESKTYECRGMEGRYVNIVIPGRREALTLCEVEIVFLCPVINIAKGGKVAQSSLAWKGVPERAIDGSRASNWLQGSCTHTQGDKNPWWRLDLLKPYKVNTVTITNRKDCCHKRINGAEIRIGNSRVNNGNANPRCAVITSILAGESKTYECRGMEGRYVNIVIPGRREALTLCEVEVTGQPSGKIAPNGDLQHMVRASNWLQGSCTHTQGDKNPWWRLDLLKPYKVNTVTITNRKDCCHKRINGAEIRIGNSLREQWQR</sequence>
<feature type="domain" description="Fucolectin tachylectin-4 pentraxin-1" evidence="8">
    <location>
        <begin position="3"/>
        <end position="145"/>
    </location>
</feature>
<dbReference type="SUPFAM" id="SSF49785">
    <property type="entry name" value="Galactose-binding domain-like"/>
    <property type="match status" value="3"/>
</dbReference>
<comment type="subunit">
    <text evidence="3">Homotrimer.</text>
</comment>
<evidence type="ECO:0000259" key="8">
    <source>
        <dbReference type="SMART" id="SM00607"/>
    </source>
</evidence>
<evidence type="ECO:0000256" key="5">
    <source>
        <dbReference type="ARBA" id="ARBA00022734"/>
    </source>
</evidence>
<comment type="similarity">
    <text evidence="2">Belongs to the fucolectin family.</text>
</comment>
<evidence type="ECO:0000313" key="9">
    <source>
        <dbReference type="Ensembl" id="ENSSAUP00010053112.1"/>
    </source>
</evidence>
<dbReference type="InParanoid" id="A0A671XS31"/>
<protein>
    <submittedName>
        <fullName evidence="9">Si:ch211-215k15.4</fullName>
    </submittedName>
</protein>
<dbReference type="InterPro" id="IPR006585">
    <property type="entry name" value="FTP1"/>
</dbReference>
<dbReference type="GO" id="GO:0046872">
    <property type="term" value="F:metal ion binding"/>
    <property type="evidence" value="ECO:0007669"/>
    <property type="project" value="UniProtKB-KW"/>
</dbReference>
<dbReference type="PANTHER" id="PTHR45713:SF6">
    <property type="entry name" value="F5_8 TYPE C DOMAIN-CONTAINING PROTEIN"/>
    <property type="match status" value="1"/>
</dbReference>
<dbReference type="Proteomes" id="UP000472265">
    <property type="component" value="Chromosome 17"/>
</dbReference>
<dbReference type="Ensembl" id="ENSSAUT00010055829.1">
    <property type="protein sequence ID" value="ENSSAUP00010053112.1"/>
    <property type="gene ID" value="ENSSAUG00010021996.1"/>
</dbReference>
<comment type="function">
    <text evidence="1">Acts as a defensive agent. Recognizes blood group fucosylated oligosaccharides including A, B, H and Lewis B-type antigens. Does not recognize Lewis A antigen and has low affinity for monovalent haptens.</text>
</comment>
<dbReference type="GeneTree" id="ENSGT01060000248575"/>
<feature type="domain" description="Fucolectin tachylectin-4 pentraxin-1" evidence="8">
    <location>
        <begin position="286"/>
        <end position="362"/>
    </location>
</feature>
<evidence type="ECO:0000256" key="6">
    <source>
        <dbReference type="ARBA" id="ARBA00022837"/>
    </source>
</evidence>
<reference evidence="9" key="1">
    <citation type="submission" date="2021-04" db="EMBL/GenBank/DDBJ databases">
        <authorList>
            <consortium name="Wellcome Sanger Institute Data Sharing"/>
        </authorList>
    </citation>
    <scope>NUCLEOTIDE SEQUENCE [LARGE SCALE GENOMIC DNA]</scope>
</reference>
<dbReference type="InterPro" id="IPR051941">
    <property type="entry name" value="BG_Antigen-Binding_Lectin"/>
</dbReference>
<keyword evidence="7" id="KW-1015">Disulfide bond</keyword>
<dbReference type="PANTHER" id="PTHR45713">
    <property type="entry name" value="FTP DOMAIN-CONTAINING PROTEIN"/>
    <property type="match status" value="1"/>
</dbReference>
<keyword evidence="4" id="KW-0479">Metal-binding</keyword>
<dbReference type="GO" id="GO:0001868">
    <property type="term" value="P:regulation of complement activation, lectin pathway"/>
    <property type="evidence" value="ECO:0007669"/>
    <property type="project" value="UniProtKB-ARBA"/>
</dbReference>
<evidence type="ECO:0000313" key="10">
    <source>
        <dbReference type="Proteomes" id="UP000472265"/>
    </source>
</evidence>
<keyword evidence="6" id="KW-0106">Calcium</keyword>